<proteinExistence type="predicted"/>
<accession>A0A1I6R653</accession>
<reference evidence="2 3" key="1">
    <citation type="submission" date="2016-10" db="EMBL/GenBank/DDBJ databases">
        <authorList>
            <person name="de Groot N.N."/>
        </authorList>
    </citation>
    <scope>NUCLEOTIDE SEQUENCE [LARGE SCALE GENOMIC DNA]</scope>
    <source>
        <strain evidence="2 3">DSM 17074</strain>
    </source>
</reference>
<dbReference type="EMBL" id="FPAI01000005">
    <property type="protein sequence ID" value="SFS60139.1"/>
    <property type="molecule type" value="Genomic_DNA"/>
</dbReference>
<dbReference type="EMBL" id="BJWJ01000004">
    <property type="protein sequence ID" value="GEM03518.1"/>
    <property type="molecule type" value="Genomic_DNA"/>
</dbReference>
<reference evidence="1 4" key="2">
    <citation type="submission" date="2019-07" db="EMBL/GenBank/DDBJ databases">
        <title>Whole genome shotgun sequence of Halolactibacillus miurensis NBRC 100873.</title>
        <authorList>
            <person name="Hosoyama A."/>
            <person name="Uohara A."/>
            <person name="Ohji S."/>
            <person name="Ichikawa N."/>
        </authorList>
    </citation>
    <scope>NUCLEOTIDE SEQUENCE [LARGE SCALE GENOMIC DNA]</scope>
    <source>
        <strain evidence="1 4">NBRC 100873</strain>
    </source>
</reference>
<keyword evidence="4" id="KW-1185">Reference proteome</keyword>
<dbReference type="AlphaFoldDB" id="A0A1I6R653"/>
<gene>
    <name evidence="1" type="ORF">HMI01_05060</name>
    <name evidence="2" type="ORF">SAMN05421668_105170</name>
</gene>
<protein>
    <submittedName>
        <fullName evidence="2">Uncharacterized protein</fullName>
    </submittedName>
</protein>
<dbReference type="RefSeq" id="WP_156321415.1">
    <property type="nucleotide sequence ID" value="NZ_BJWJ01000004.1"/>
</dbReference>
<evidence type="ECO:0000313" key="1">
    <source>
        <dbReference type="EMBL" id="GEM03518.1"/>
    </source>
</evidence>
<organism evidence="2 3">
    <name type="scientific">Halolactibacillus miurensis</name>
    <dbReference type="NCBI Taxonomy" id="306541"/>
    <lineage>
        <taxon>Bacteria</taxon>
        <taxon>Bacillati</taxon>
        <taxon>Bacillota</taxon>
        <taxon>Bacilli</taxon>
        <taxon>Bacillales</taxon>
        <taxon>Bacillaceae</taxon>
        <taxon>Halolactibacillus</taxon>
    </lineage>
</organism>
<evidence type="ECO:0000313" key="4">
    <source>
        <dbReference type="Proteomes" id="UP000321773"/>
    </source>
</evidence>
<sequence length="50" mass="5480">MEITLIDSRVIGHLFASFLSENNSVMLYTRAIKTAHTSASPGLANDKDNE</sequence>
<evidence type="ECO:0000313" key="3">
    <source>
        <dbReference type="Proteomes" id="UP000199139"/>
    </source>
</evidence>
<evidence type="ECO:0000313" key="2">
    <source>
        <dbReference type="EMBL" id="SFS60139.1"/>
    </source>
</evidence>
<dbReference type="Proteomes" id="UP000199139">
    <property type="component" value="Unassembled WGS sequence"/>
</dbReference>
<dbReference type="Proteomes" id="UP000321773">
    <property type="component" value="Unassembled WGS sequence"/>
</dbReference>
<dbReference type="STRING" id="306541.SAMN05421668_105170"/>
<name>A0A1I6R653_9BACI</name>